<feature type="domain" description="DAC" evidence="11">
    <location>
        <begin position="94"/>
        <end position="260"/>
    </location>
</feature>
<evidence type="ECO:0000256" key="1">
    <source>
        <dbReference type="ARBA" id="ARBA00000877"/>
    </source>
</evidence>
<feature type="transmembrane region" description="Helical" evidence="10">
    <location>
        <begin position="18"/>
        <end position="38"/>
    </location>
</feature>
<evidence type="ECO:0000256" key="2">
    <source>
        <dbReference type="ARBA" id="ARBA00022475"/>
    </source>
</evidence>
<dbReference type="EMBL" id="JAMZFW010000003">
    <property type="protein sequence ID" value="MCP1101379.1"/>
    <property type="molecule type" value="Genomic_DNA"/>
</dbReference>
<evidence type="ECO:0000256" key="7">
    <source>
        <dbReference type="ARBA" id="ARBA00022840"/>
    </source>
</evidence>
<evidence type="ECO:0000256" key="5">
    <source>
        <dbReference type="ARBA" id="ARBA00022695"/>
    </source>
</evidence>
<keyword evidence="5 10" id="KW-0548">Nucleotidyltransferase</keyword>
<comment type="catalytic activity">
    <reaction evidence="1 10">
        <text>2 ATP = 3',3'-c-di-AMP + 2 diphosphate</text>
        <dbReference type="Rhea" id="RHEA:35655"/>
        <dbReference type="ChEBI" id="CHEBI:30616"/>
        <dbReference type="ChEBI" id="CHEBI:33019"/>
        <dbReference type="ChEBI" id="CHEBI:71500"/>
        <dbReference type="EC" id="2.7.7.85"/>
    </reaction>
</comment>
<evidence type="ECO:0000256" key="3">
    <source>
        <dbReference type="ARBA" id="ARBA00022679"/>
    </source>
</evidence>
<evidence type="ECO:0000256" key="9">
    <source>
        <dbReference type="ARBA" id="ARBA00023136"/>
    </source>
</evidence>
<dbReference type="GO" id="GO:0106408">
    <property type="term" value="F:diadenylate cyclase activity"/>
    <property type="evidence" value="ECO:0007669"/>
    <property type="project" value="UniProtKB-EC"/>
</dbReference>
<gene>
    <name evidence="12" type="primary">cdaA</name>
    <name evidence="10" type="synonym">dacA</name>
    <name evidence="12" type="ORF">NK125_02995</name>
</gene>
<dbReference type="InterPro" id="IPR014046">
    <property type="entry name" value="C-di-AMP_synthase"/>
</dbReference>
<dbReference type="Proteomes" id="UP001523566">
    <property type="component" value="Unassembled WGS sequence"/>
</dbReference>
<protein>
    <recommendedName>
        <fullName evidence="10">Diadenylate cyclase</fullName>
        <shortName evidence="10">DAC</shortName>
        <ecNumber evidence="10">2.7.7.85</ecNumber>
    </recommendedName>
    <alternativeName>
        <fullName evidence="10">Cyclic-di-AMP synthase</fullName>
        <shortName evidence="10">c-di-AMP synthase</shortName>
    </alternativeName>
</protein>
<dbReference type="HAMAP" id="MF_01499">
    <property type="entry name" value="DacA"/>
    <property type="match status" value="1"/>
</dbReference>
<comment type="similarity">
    <text evidence="10">Belongs to the adenylate cyclase family. DacA/CdaA subfamily.</text>
</comment>
<dbReference type="InterPro" id="IPR036888">
    <property type="entry name" value="DNA_integrity_DisA_N_sf"/>
</dbReference>
<dbReference type="NCBIfam" id="TIGR00159">
    <property type="entry name" value="diadenylate cyclase CdaA"/>
    <property type="match status" value="1"/>
</dbReference>
<dbReference type="InterPro" id="IPR034701">
    <property type="entry name" value="CdaA"/>
</dbReference>
<keyword evidence="9 10" id="KW-0472">Membrane</keyword>
<dbReference type="InterPro" id="IPR003390">
    <property type="entry name" value="DNA_integrity_scan_DisA_N"/>
</dbReference>
<accession>A0ABT1E701</accession>
<dbReference type="PIRSF" id="PIRSF004793">
    <property type="entry name" value="UCP004793"/>
    <property type="match status" value="1"/>
</dbReference>
<dbReference type="Gene3D" id="3.40.1700.10">
    <property type="entry name" value="DNA integrity scanning protein, DisA, N-terminal domain"/>
    <property type="match status" value="1"/>
</dbReference>
<evidence type="ECO:0000259" key="11">
    <source>
        <dbReference type="PROSITE" id="PS51794"/>
    </source>
</evidence>
<dbReference type="PANTHER" id="PTHR34185:SF1">
    <property type="entry name" value="DIADENYLATE CYCLASE"/>
    <property type="match status" value="1"/>
</dbReference>
<keyword evidence="3 10" id="KW-0808">Transferase</keyword>
<feature type="transmembrane region" description="Helical" evidence="10">
    <location>
        <begin position="50"/>
        <end position="68"/>
    </location>
</feature>
<dbReference type="InterPro" id="IPR050338">
    <property type="entry name" value="DisA"/>
</dbReference>
<dbReference type="RefSeq" id="WP_262065164.1">
    <property type="nucleotide sequence ID" value="NZ_JAMXOD010000003.1"/>
</dbReference>
<keyword evidence="4 10" id="KW-0812">Transmembrane</keyword>
<evidence type="ECO:0000256" key="10">
    <source>
        <dbReference type="HAMAP-Rule" id="MF_01499"/>
    </source>
</evidence>
<keyword evidence="7 10" id="KW-0067">ATP-binding</keyword>
<dbReference type="SUPFAM" id="SSF143597">
    <property type="entry name" value="YojJ-like"/>
    <property type="match status" value="1"/>
</dbReference>
<organism evidence="12 13">
    <name type="scientific">Aequitasia blattaphilus</name>
    <dbReference type="NCBI Taxonomy" id="2949332"/>
    <lineage>
        <taxon>Bacteria</taxon>
        <taxon>Bacillati</taxon>
        <taxon>Bacillota</taxon>
        <taxon>Clostridia</taxon>
        <taxon>Lachnospirales</taxon>
        <taxon>Lachnospiraceae</taxon>
        <taxon>Aequitasia</taxon>
    </lineage>
</organism>
<sequence>MNQAILQSIERFFGTDIYFPRIHFTDILEIVILTFLIYQLIRWINNTKAWMLLKGILVLAICVLVATILRMHTILYLVRNSITVMATAVVVVFQPELRRALEKLGEKQFLTSVINLDGSNRESIRFSDATKRDIVDATFAMSNVKTGALIVVEQAIQLTEYETTGIRVDAAVSKQLLLNIFEHNTPLHDGAVIMRGDRIISATSYLPLTDSSNISKELGTRHRAALGLSEVSDALIVVVSEETGFVSVAQSGKLDRNITRNELEEWLTQIQIKANATSNWMGRIKGRVLKHARKDSK</sequence>
<proteinExistence type="inferred from homology"/>
<dbReference type="InterPro" id="IPR045585">
    <property type="entry name" value="CdaA_N"/>
</dbReference>
<keyword evidence="2 10" id="KW-1003">Cell membrane</keyword>
<name>A0ABT1E701_9FIRM</name>
<dbReference type="EC" id="2.7.7.85" evidence="10"/>
<dbReference type="Pfam" id="PF02457">
    <property type="entry name" value="DAC"/>
    <property type="match status" value="1"/>
</dbReference>
<evidence type="ECO:0000256" key="8">
    <source>
        <dbReference type="ARBA" id="ARBA00022989"/>
    </source>
</evidence>
<evidence type="ECO:0000256" key="4">
    <source>
        <dbReference type="ARBA" id="ARBA00022692"/>
    </source>
</evidence>
<keyword evidence="6 10" id="KW-0547">Nucleotide-binding</keyword>
<comment type="subunit">
    <text evidence="10">Probably a homodimer.</text>
</comment>
<keyword evidence="8 10" id="KW-1133">Transmembrane helix</keyword>
<evidence type="ECO:0000256" key="6">
    <source>
        <dbReference type="ARBA" id="ARBA00022741"/>
    </source>
</evidence>
<dbReference type="PROSITE" id="PS51794">
    <property type="entry name" value="DAC"/>
    <property type="match status" value="1"/>
</dbReference>
<comment type="caution">
    <text evidence="12">The sequence shown here is derived from an EMBL/GenBank/DDBJ whole genome shotgun (WGS) entry which is preliminary data.</text>
</comment>
<reference evidence="12 13" key="1">
    <citation type="journal article" date="2022" name="Genome Biol. Evol.">
        <title>Host diet, physiology and behaviors set the stage for Lachnospiraceae cladogenesis.</title>
        <authorList>
            <person name="Vera-Ponce De Leon A."/>
            <person name="Schneider M."/>
            <person name="Jahnes B.C."/>
            <person name="Sadowski V."/>
            <person name="Camuy-Velez L.A."/>
            <person name="Duan J."/>
            <person name="Sabree Z.L."/>
        </authorList>
    </citation>
    <scope>NUCLEOTIDE SEQUENCE [LARGE SCALE GENOMIC DNA]</scope>
    <source>
        <strain evidence="12 13">PAL113</strain>
    </source>
</reference>
<evidence type="ECO:0000313" key="12">
    <source>
        <dbReference type="EMBL" id="MCP1101379.1"/>
    </source>
</evidence>
<evidence type="ECO:0000313" key="13">
    <source>
        <dbReference type="Proteomes" id="UP001523566"/>
    </source>
</evidence>
<dbReference type="PANTHER" id="PTHR34185">
    <property type="entry name" value="DIADENYLATE CYCLASE"/>
    <property type="match status" value="1"/>
</dbReference>
<keyword evidence="13" id="KW-1185">Reference proteome</keyword>
<comment type="caution">
    <text evidence="10">Lacks conserved residue(s) required for the propagation of feature annotation.</text>
</comment>
<dbReference type="Pfam" id="PF19293">
    <property type="entry name" value="CdaA_N"/>
    <property type="match status" value="1"/>
</dbReference>
<comment type="function">
    <text evidence="10">Catalyzes the condensation of 2 ATP molecules into cyclic di-AMP (c-di-AMP), a second messenger used to regulate differing processes in different bacteria.</text>
</comment>